<feature type="compositionally biased region" description="Basic and acidic residues" evidence="1">
    <location>
        <begin position="122"/>
        <end position="131"/>
    </location>
</feature>
<feature type="region of interest" description="Disordered" evidence="1">
    <location>
        <begin position="1"/>
        <end position="131"/>
    </location>
</feature>
<proteinExistence type="predicted"/>
<evidence type="ECO:0000313" key="2">
    <source>
        <dbReference type="EMBL" id="PPR02495.1"/>
    </source>
</evidence>
<organism evidence="2 3">
    <name type="scientific">Panaeolus cyanescens</name>
    <dbReference type="NCBI Taxonomy" id="181874"/>
    <lineage>
        <taxon>Eukaryota</taxon>
        <taxon>Fungi</taxon>
        <taxon>Dikarya</taxon>
        <taxon>Basidiomycota</taxon>
        <taxon>Agaricomycotina</taxon>
        <taxon>Agaricomycetes</taxon>
        <taxon>Agaricomycetidae</taxon>
        <taxon>Agaricales</taxon>
        <taxon>Agaricineae</taxon>
        <taxon>Galeropsidaceae</taxon>
        <taxon>Panaeolus</taxon>
    </lineage>
</organism>
<evidence type="ECO:0000256" key="1">
    <source>
        <dbReference type="SAM" id="MobiDB-lite"/>
    </source>
</evidence>
<comment type="caution">
    <text evidence="2">The sequence shown here is derived from an EMBL/GenBank/DDBJ whole genome shotgun (WGS) entry which is preliminary data.</text>
</comment>
<sequence length="411" mass="44899">MPTGNSSFLGQAPITTWFSKKSSTAHIPVKRKQPTPDSSQSTPSGTVKKSRTSGSNAPKAADQQTQSSFKPLNYLQPNSGHAYSPHTPQYKSSSRNNTSLPTPPESTRPTTKPWKTGPDLHTPSDADTEKDNIFGDVVSAPTRALSAGFSSCTVIDLSDDEAMFADQEIPSSQTQELDITSFSSTNDFVASSQSQLLDIWENPSPRKNKRLKNAVAPEPTLEMIPSSQTQEWDLEIPLINTQTRSVDNLFSVSALSYIPFRFQSTKPNARPLNKDLFGSFSDHATDDSPLDDICAELDVIASSSAARTNRRTLSDPQCLEVDQTSAAPLAEKGVDADRNNSHSAPDLPELDVSDLNHDNTPTKPTPSPEPEQNYQESQQDESMPEVVKDFLDMFGSMEGSYPPDFPESLKD</sequence>
<dbReference type="AlphaFoldDB" id="A0A409YHQ4"/>
<dbReference type="Proteomes" id="UP000284842">
    <property type="component" value="Unassembled WGS sequence"/>
</dbReference>
<protein>
    <submittedName>
        <fullName evidence="2">Uncharacterized protein</fullName>
    </submittedName>
</protein>
<keyword evidence="3" id="KW-1185">Reference proteome</keyword>
<feature type="compositionally biased region" description="Low complexity" evidence="1">
    <location>
        <begin position="35"/>
        <end position="44"/>
    </location>
</feature>
<dbReference type="EMBL" id="NHTK01001168">
    <property type="protein sequence ID" value="PPR02495.1"/>
    <property type="molecule type" value="Genomic_DNA"/>
</dbReference>
<dbReference type="InParanoid" id="A0A409YHQ4"/>
<name>A0A409YHQ4_9AGAR</name>
<evidence type="ECO:0000313" key="3">
    <source>
        <dbReference type="Proteomes" id="UP000284842"/>
    </source>
</evidence>
<gene>
    <name evidence="2" type="ORF">CVT24_002045</name>
</gene>
<reference evidence="2 3" key="1">
    <citation type="journal article" date="2018" name="Evol. Lett.">
        <title>Horizontal gene cluster transfer increased hallucinogenic mushroom diversity.</title>
        <authorList>
            <person name="Reynolds H.T."/>
            <person name="Vijayakumar V."/>
            <person name="Gluck-Thaler E."/>
            <person name="Korotkin H.B."/>
            <person name="Matheny P.B."/>
            <person name="Slot J.C."/>
        </authorList>
    </citation>
    <scope>NUCLEOTIDE SEQUENCE [LARGE SCALE GENOMIC DNA]</scope>
    <source>
        <strain evidence="2 3">2629</strain>
    </source>
</reference>
<feature type="compositionally biased region" description="Polar residues" evidence="1">
    <location>
        <begin position="1"/>
        <end position="25"/>
    </location>
</feature>
<dbReference type="OrthoDB" id="3059337at2759"/>
<feature type="region of interest" description="Disordered" evidence="1">
    <location>
        <begin position="330"/>
        <end position="385"/>
    </location>
</feature>
<accession>A0A409YHQ4</accession>
<feature type="compositionally biased region" description="Polar residues" evidence="1">
    <location>
        <begin position="52"/>
        <end position="100"/>
    </location>
</feature>